<evidence type="ECO:0000313" key="2">
    <source>
        <dbReference type="Proteomes" id="UP001412067"/>
    </source>
</evidence>
<reference evidence="1 2" key="1">
    <citation type="journal article" date="2022" name="Nat. Plants">
        <title>Genomes of leafy and leafless Platanthera orchids illuminate the evolution of mycoheterotrophy.</title>
        <authorList>
            <person name="Li M.H."/>
            <person name="Liu K.W."/>
            <person name="Li Z."/>
            <person name="Lu H.C."/>
            <person name="Ye Q.L."/>
            <person name="Zhang D."/>
            <person name="Wang J.Y."/>
            <person name="Li Y.F."/>
            <person name="Zhong Z.M."/>
            <person name="Liu X."/>
            <person name="Yu X."/>
            <person name="Liu D.K."/>
            <person name="Tu X.D."/>
            <person name="Liu B."/>
            <person name="Hao Y."/>
            <person name="Liao X.Y."/>
            <person name="Jiang Y.T."/>
            <person name="Sun W.H."/>
            <person name="Chen J."/>
            <person name="Chen Y.Q."/>
            <person name="Ai Y."/>
            <person name="Zhai J.W."/>
            <person name="Wu S.S."/>
            <person name="Zhou Z."/>
            <person name="Hsiao Y.Y."/>
            <person name="Wu W.L."/>
            <person name="Chen Y.Y."/>
            <person name="Lin Y.F."/>
            <person name="Hsu J.L."/>
            <person name="Li C.Y."/>
            <person name="Wang Z.W."/>
            <person name="Zhao X."/>
            <person name="Zhong W.Y."/>
            <person name="Ma X.K."/>
            <person name="Ma L."/>
            <person name="Huang J."/>
            <person name="Chen G.Z."/>
            <person name="Huang M.Z."/>
            <person name="Huang L."/>
            <person name="Peng D.H."/>
            <person name="Luo Y.B."/>
            <person name="Zou S.Q."/>
            <person name="Chen S.P."/>
            <person name="Lan S."/>
            <person name="Tsai W.C."/>
            <person name="Van de Peer Y."/>
            <person name="Liu Z.J."/>
        </authorList>
    </citation>
    <scope>NUCLEOTIDE SEQUENCE [LARGE SCALE GENOMIC DNA]</scope>
    <source>
        <strain evidence="1">Lor288</strain>
    </source>
</reference>
<dbReference type="EMBL" id="JBBWWR010000019">
    <property type="protein sequence ID" value="KAK8941860.1"/>
    <property type="molecule type" value="Genomic_DNA"/>
</dbReference>
<name>A0ABR2LIE7_9ASPA</name>
<sequence>METETAIRLQSTDLPLLLPYNGSVAGFRLFFRNRFLADPGEYGISGKRHFRMKSRRIDRRNKRGSE</sequence>
<gene>
    <name evidence="1" type="ORF">KSP40_PGU008679</name>
</gene>
<accession>A0ABR2LIE7</accession>
<keyword evidence="2" id="KW-1185">Reference proteome</keyword>
<comment type="caution">
    <text evidence="1">The sequence shown here is derived from an EMBL/GenBank/DDBJ whole genome shotgun (WGS) entry which is preliminary data.</text>
</comment>
<organism evidence="1 2">
    <name type="scientific">Platanthera guangdongensis</name>
    <dbReference type="NCBI Taxonomy" id="2320717"/>
    <lineage>
        <taxon>Eukaryota</taxon>
        <taxon>Viridiplantae</taxon>
        <taxon>Streptophyta</taxon>
        <taxon>Embryophyta</taxon>
        <taxon>Tracheophyta</taxon>
        <taxon>Spermatophyta</taxon>
        <taxon>Magnoliopsida</taxon>
        <taxon>Liliopsida</taxon>
        <taxon>Asparagales</taxon>
        <taxon>Orchidaceae</taxon>
        <taxon>Orchidoideae</taxon>
        <taxon>Orchideae</taxon>
        <taxon>Orchidinae</taxon>
        <taxon>Platanthera</taxon>
    </lineage>
</organism>
<proteinExistence type="predicted"/>
<evidence type="ECO:0000313" key="1">
    <source>
        <dbReference type="EMBL" id="KAK8941860.1"/>
    </source>
</evidence>
<dbReference type="Proteomes" id="UP001412067">
    <property type="component" value="Unassembled WGS sequence"/>
</dbReference>
<protein>
    <submittedName>
        <fullName evidence="1">Uncharacterized protein</fullName>
    </submittedName>
</protein>